<dbReference type="EMBL" id="AWUE01016102">
    <property type="protein sequence ID" value="OMO94212.1"/>
    <property type="molecule type" value="Genomic_DNA"/>
</dbReference>
<evidence type="ECO:0000313" key="2">
    <source>
        <dbReference type="EMBL" id="OMO94212.1"/>
    </source>
</evidence>
<feature type="region of interest" description="Disordered" evidence="1">
    <location>
        <begin position="28"/>
        <end position="47"/>
    </location>
</feature>
<accession>A0A1R3JHC2</accession>
<proteinExistence type="predicted"/>
<gene>
    <name evidence="2" type="ORF">COLO4_16467</name>
</gene>
<evidence type="ECO:0000313" key="3">
    <source>
        <dbReference type="Proteomes" id="UP000187203"/>
    </source>
</evidence>
<organism evidence="2 3">
    <name type="scientific">Corchorus olitorius</name>
    <dbReference type="NCBI Taxonomy" id="93759"/>
    <lineage>
        <taxon>Eukaryota</taxon>
        <taxon>Viridiplantae</taxon>
        <taxon>Streptophyta</taxon>
        <taxon>Embryophyta</taxon>
        <taxon>Tracheophyta</taxon>
        <taxon>Spermatophyta</taxon>
        <taxon>Magnoliopsida</taxon>
        <taxon>eudicotyledons</taxon>
        <taxon>Gunneridae</taxon>
        <taxon>Pentapetalae</taxon>
        <taxon>rosids</taxon>
        <taxon>malvids</taxon>
        <taxon>Malvales</taxon>
        <taxon>Malvaceae</taxon>
        <taxon>Grewioideae</taxon>
        <taxon>Apeibeae</taxon>
        <taxon>Corchorus</taxon>
    </lineage>
</organism>
<dbReference type="AlphaFoldDB" id="A0A1R3JHC2"/>
<sequence>MDQVWNGSWMDLRGGVSWPGLPNKVEEESRLKKRNMQMGSLPTELLT</sequence>
<protein>
    <submittedName>
        <fullName evidence="2">Uncharacterized protein</fullName>
    </submittedName>
</protein>
<reference evidence="3" key="1">
    <citation type="submission" date="2013-09" db="EMBL/GenBank/DDBJ databases">
        <title>Corchorus olitorius genome sequencing.</title>
        <authorList>
            <person name="Alam M."/>
            <person name="Haque M.S."/>
            <person name="Islam M.S."/>
            <person name="Emdad E.M."/>
            <person name="Islam M.M."/>
            <person name="Ahmed B."/>
            <person name="Halim A."/>
            <person name="Hossen Q.M.M."/>
            <person name="Hossain M.Z."/>
            <person name="Ahmed R."/>
            <person name="Khan M.M."/>
            <person name="Islam R."/>
            <person name="Rashid M.M."/>
            <person name="Khan S.A."/>
            <person name="Rahman M.S."/>
            <person name="Alam M."/>
            <person name="Yahiya A.S."/>
            <person name="Khan M.S."/>
            <person name="Azam M.S."/>
            <person name="Haque T."/>
            <person name="Lashkar M.Z.H."/>
            <person name="Akhand A.I."/>
            <person name="Morshed G."/>
            <person name="Roy S."/>
            <person name="Uddin K.S."/>
            <person name="Rabeya T."/>
            <person name="Hossain A.S."/>
            <person name="Chowdhury A."/>
            <person name="Snigdha A.R."/>
            <person name="Mortoza M.S."/>
            <person name="Matin S.A."/>
            <person name="Hoque S.M.E."/>
            <person name="Islam M.K."/>
            <person name="Roy D.K."/>
            <person name="Haider R."/>
            <person name="Moosa M.M."/>
            <person name="Elias S.M."/>
            <person name="Hasan A.M."/>
            <person name="Jahan S."/>
            <person name="Shafiuddin M."/>
            <person name="Mahmood N."/>
            <person name="Shommy N.S."/>
        </authorList>
    </citation>
    <scope>NUCLEOTIDE SEQUENCE [LARGE SCALE GENOMIC DNA]</scope>
    <source>
        <strain evidence="3">cv. O-4</strain>
    </source>
</reference>
<name>A0A1R3JHC2_9ROSI</name>
<evidence type="ECO:0000256" key="1">
    <source>
        <dbReference type="SAM" id="MobiDB-lite"/>
    </source>
</evidence>
<dbReference type="Proteomes" id="UP000187203">
    <property type="component" value="Unassembled WGS sequence"/>
</dbReference>
<comment type="caution">
    <text evidence="2">The sequence shown here is derived from an EMBL/GenBank/DDBJ whole genome shotgun (WGS) entry which is preliminary data.</text>
</comment>
<keyword evidence="3" id="KW-1185">Reference proteome</keyword>